<reference evidence="1 2" key="1">
    <citation type="submission" date="2023-11" db="EMBL/GenBank/DDBJ databases">
        <title>Coraliomargarita sp. nov., isolated from marine algae.</title>
        <authorList>
            <person name="Lee J.K."/>
            <person name="Baek J.H."/>
            <person name="Kim J.M."/>
            <person name="Choi D.G."/>
            <person name="Jeon C.O."/>
        </authorList>
    </citation>
    <scope>NUCLEOTIDE SEQUENCE [LARGE SCALE GENOMIC DNA]</scope>
    <source>
        <strain evidence="1 2">J2-16</strain>
    </source>
</reference>
<keyword evidence="2" id="KW-1185">Reference proteome</keyword>
<evidence type="ECO:0000313" key="1">
    <source>
        <dbReference type="EMBL" id="WPJ96871.1"/>
    </source>
</evidence>
<dbReference type="Proteomes" id="UP001324993">
    <property type="component" value="Chromosome"/>
</dbReference>
<evidence type="ECO:0008006" key="3">
    <source>
        <dbReference type="Google" id="ProtNLM"/>
    </source>
</evidence>
<accession>A0ABZ0RN86</accession>
<sequence length="190" mass="21332">MKAPLLITLGLCIAGALLKATPLEQFEKIIQERKDSFDNLPLFLETVKQSNAIDLVEGLPRLAKNVEEKETFEIHGHGFYKRIVKVSANDKNRIKEILSGETSFRPYGGPKLCGGFNPDFCVGLKGKEGTSQYLISFWCTEVKAYNGQLMLYVELSEKGHIALHEILSSYSERLPPLPLSMKLETDRSNQ</sequence>
<organism evidence="1 2">
    <name type="scientific">Coraliomargarita algicola</name>
    <dbReference type="NCBI Taxonomy" id="3092156"/>
    <lineage>
        <taxon>Bacteria</taxon>
        <taxon>Pseudomonadati</taxon>
        <taxon>Verrucomicrobiota</taxon>
        <taxon>Opitutia</taxon>
        <taxon>Puniceicoccales</taxon>
        <taxon>Coraliomargaritaceae</taxon>
        <taxon>Coraliomargarita</taxon>
    </lineage>
</organism>
<dbReference type="RefSeq" id="WP_319833728.1">
    <property type="nucleotide sequence ID" value="NZ_CP138858.1"/>
</dbReference>
<proteinExistence type="predicted"/>
<protein>
    <recommendedName>
        <fullName evidence="3">Secreted protein</fullName>
    </recommendedName>
</protein>
<gene>
    <name evidence="1" type="ORF">SH580_04015</name>
</gene>
<name>A0ABZ0RN86_9BACT</name>
<evidence type="ECO:0000313" key="2">
    <source>
        <dbReference type="Proteomes" id="UP001324993"/>
    </source>
</evidence>
<dbReference type="EMBL" id="CP138858">
    <property type="protein sequence ID" value="WPJ96871.1"/>
    <property type="molecule type" value="Genomic_DNA"/>
</dbReference>